<dbReference type="Proteomes" id="UP000008225">
    <property type="component" value="Chromosome 4"/>
</dbReference>
<dbReference type="GeneTree" id="ENSGT00390000015165"/>
<reference evidence="2" key="3">
    <citation type="submission" date="2025-09" db="UniProtKB">
        <authorList>
            <consortium name="Ensembl"/>
        </authorList>
    </citation>
    <scope>IDENTIFICATION</scope>
</reference>
<accession>A0A8I4A071</accession>
<dbReference type="Ensembl" id="ENSCJAT00000133285.1">
    <property type="protein sequence ID" value="ENSCJAP00000084097.1"/>
    <property type="gene ID" value="ENSCJAG00000078241.1"/>
</dbReference>
<reference evidence="2 3" key="1">
    <citation type="submission" date="2009-03" db="EMBL/GenBank/DDBJ databases">
        <authorList>
            <person name="Warren W."/>
            <person name="Ye L."/>
            <person name="Minx P."/>
            <person name="Worley K."/>
            <person name="Gibbs R."/>
            <person name="Wilson R.K."/>
        </authorList>
    </citation>
    <scope>NUCLEOTIDE SEQUENCE [LARGE SCALE GENOMIC DNA]</scope>
</reference>
<protein>
    <recommendedName>
        <fullName evidence="1">Vps53 N-terminal domain-containing protein</fullName>
    </recommendedName>
</protein>
<keyword evidence="3" id="KW-1185">Reference proteome</keyword>
<sequence>SPCLGLPKCLDCRSDPLCLAEVQLAIKQVFPSQDPLDRADFNAVEYINTLFPTEQSLANIDEVVNKIRLKIRRLDDNIRTVVRGQMNVGQDGRQSFALVTQAGVQWRDLGSPQPLPPGFRQFSCLSLLSSWDYRHAPPCPANFLYL</sequence>
<name>A0A8I4A071_CALJA</name>
<feature type="domain" description="Vps53 N-terminal" evidence="1">
    <location>
        <begin position="40"/>
        <end position="101"/>
    </location>
</feature>
<dbReference type="InterPro" id="IPR007234">
    <property type="entry name" value="Vps53_N"/>
</dbReference>
<dbReference type="Pfam" id="PF04100">
    <property type="entry name" value="Vps53_N"/>
    <property type="match status" value="1"/>
</dbReference>
<evidence type="ECO:0000313" key="3">
    <source>
        <dbReference type="Proteomes" id="UP000008225"/>
    </source>
</evidence>
<organism evidence="2 3">
    <name type="scientific">Callithrix jacchus</name>
    <name type="common">White-tufted-ear marmoset</name>
    <name type="synonym">Simia Jacchus</name>
    <dbReference type="NCBI Taxonomy" id="9483"/>
    <lineage>
        <taxon>Eukaryota</taxon>
        <taxon>Metazoa</taxon>
        <taxon>Chordata</taxon>
        <taxon>Craniata</taxon>
        <taxon>Vertebrata</taxon>
        <taxon>Euteleostomi</taxon>
        <taxon>Mammalia</taxon>
        <taxon>Eutheria</taxon>
        <taxon>Euarchontoglires</taxon>
        <taxon>Primates</taxon>
        <taxon>Haplorrhini</taxon>
        <taxon>Platyrrhini</taxon>
        <taxon>Cebidae</taxon>
        <taxon>Callitrichinae</taxon>
        <taxon>Callithrix</taxon>
        <taxon>Callithrix</taxon>
    </lineage>
</organism>
<evidence type="ECO:0000259" key="1">
    <source>
        <dbReference type="Pfam" id="PF04100"/>
    </source>
</evidence>
<dbReference type="PANTHER" id="PTHR46254:SF3">
    <property type="entry name" value="SECRETED PROTEIN"/>
    <property type="match status" value="1"/>
</dbReference>
<proteinExistence type="predicted"/>
<evidence type="ECO:0000313" key="2">
    <source>
        <dbReference type="Ensembl" id="ENSCJAP00000084097.1"/>
    </source>
</evidence>
<dbReference type="AlphaFoldDB" id="A0A8I4A071"/>
<dbReference type="PANTHER" id="PTHR46254">
    <property type="entry name" value="PROTEIN GVQW1-RELATED"/>
    <property type="match status" value="1"/>
</dbReference>
<reference evidence="2" key="2">
    <citation type="submission" date="2025-08" db="UniProtKB">
        <authorList>
            <consortium name="Ensembl"/>
        </authorList>
    </citation>
    <scope>IDENTIFICATION</scope>
</reference>